<dbReference type="SUPFAM" id="SSF81901">
    <property type="entry name" value="HCP-like"/>
    <property type="match status" value="1"/>
</dbReference>
<dbReference type="SMART" id="SM00028">
    <property type="entry name" value="TPR"/>
    <property type="match status" value="4"/>
</dbReference>
<dbReference type="Proteomes" id="UP000053766">
    <property type="component" value="Unassembled WGS sequence"/>
</dbReference>
<feature type="compositionally biased region" description="Polar residues" evidence="2">
    <location>
        <begin position="559"/>
        <end position="568"/>
    </location>
</feature>
<sequence length="597" mass="66976">MKLFEHIQTLYEHELYEDLVFLHEMIPHCEGLSAKHEALMAVYVADAYYELEKYPLSLLSYFKALQLYPEVSRSIHNKHFSDTEVRFRYHKCLVKEKKFEEALAVLAKISGHQYIPKVRYAMAKLLAGKDHKGINISILYLQDVFTHCKSAFGSLAIALRNGASTACDIDIDAVGEGMEGSTATNLVTWLEAQKLLGSGQPEQALKTMSLLGTNNPKILTEMGLIYNTLGMRHEARSELSKAHSLDSEQHYAMDTLALLFAQNSPPMAKELESLATHLMNSDENTVEAWIAFGHCARCQGKLKTALYFAHKACSKTTFGDRPKSEAMMLKAYVLLDLERFDDAMRHLSAAIKRDVKNIDLYELQIVTYLQRAKIREARAAVAVCMQNLPSCPRARVLKAQVLLASPNGKEEAQAILEEVVFAHPYLLEAVWLLISQYDATHNYQKGVEMLKKLTEVISRDIIYFICSCRFILKNSMVPYHSMGRLHHQLGEFLSKTGMPAAAYHHTNLALTKHCEEATVQMSHLEPTLSFHTPPMPTTPTCAPSECPGAPRLRGRQRHSTPSSTSTIGDSEGRGVRMFSFDSSIDEITEAMDVPSEG</sequence>
<dbReference type="GO" id="GO:0045842">
    <property type="term" value="P:positive regulation of mitotic metaphase/anaphase transition"/>
    <property type="evidence" value="ECO:0007669"/>
    <property type="project" value="TreeGrafter"/>
</dbReference>
<dbReference type="GO" id="GO:0005680">
    <property type="term" value="C:anaphase-promoting complex"/>
    <property type="evidence" value="ECO:0007669"/>
    <property type="project" value="TreeGrafter"/>
</dbReference>
<dbReference type="EMBL" id="KN716161">
    <property type="protein sequence ID" value="KJH52655.1"/>
    <property type="molecule type" value="Genomic_DNA"/>
</dbReference>
<dbReference type="Gene3D" id="1.25.40.10">
    <property type="entry name" value="Tetratricopeptide repeat domain"/>
    <property type="match status" value="2"/>
</dbReference>
<dbReference type="OrthoDB" id="308440at2759"/>
<dbReference type="AlphaFoldDB" id="A0A0D8Y7E5"/>
<dbReference type="PANTHER" id="PTHR12558">
    <property type="entry name" value="CELL DIVISION CYCLE 16,23,27"/>
    <property type="match status" value="1"/>
</dbReference>
<evidence type="ECO:0000256" key="1">
    <source>
        <dbReference type="ARBA" id="ARBA00022803"/>
    </source>
</evidence>
<dbReference type="PANTHER" id="PTHR12558:SF36">
    <property type="entry name" value="ANAPHASE-PROMOTING COMPLEX SUBUNIT 7"/>
    <property type="match status" value="1"/>
</dbReference>
<keyword evidence="1" id="KW-0802">TPR repeat</keyword>
<dbReference type="STRING" id="29172.A0A0D8Y7E5"/>
<keyword evidence="4" id="KW-1185">Reference proteome</keyword>
<reference evidence="3 4" key="1">
    <citation type="submission" date="2013-11" db="EMBL/GenBank/DDBJ databases">
        <title>Draft genome of the bovine lungworm Dictyocaulus viviparus.</title>
        <authorList>
            <person name="Mitreva M."/>
        </authorList>
    </citation>
    <scope>NUCLEOTIDE SEQUENCE [LARGE SCALE GENOMIC DNA]</scope>
    <source>
        <strain evidence="3 4">HannoverDv2000</strain>
    </source>
</reference>
<dbReference type="GO" id="GO:0016567">
    <property type="term" value="P:protein ubiquitination"/>
    <property type="evidence" value="ECO:0007669"/>
    <property type="project" value="TreeGrafter"/>
</dbReference>
<dbReference type="InterPro" id="IPR011990">
    <property type="entry name" value="TPR-like_helical_dom_sf"/>
</dbReference>
<feature type="region of interest" description="Disordered" evidence="2">
    <location>
        <begin position="537"/>
        <end position="597"/>
    </location>
</feature>
<evidence type="ECO:0000256" key="2">
    <source>
        <dbReference type="SAM" id="MobiDB-lite"/>
    </source>
</evidence>
<evidence type="ECO:0000313" key="3">
    <source>
        <dbReference type="EMBL" id="KJH52655.1"/>
    </source>
</evidence>
<reference evidence="4" key="2">
    <citation type="journal article" date="2016" name="Sci. Rep.">
        <title>Dictyocaulus viviparus genome, variome and transcriptome elucidate lungworm biology and support future intervention.</title>
        <authorList>
            <person name="McNulty S.N."/>
            <person name="Strube C."/>
            <person name="Rosa B.A."/>
            <person name="Martin J.C."/>
            <person name="Tyagi R."/>
            <person name="Choi Y.J."/>
            <person name="Wang Q."/>
            <person name="Hallsworth Pepin K."/>
            <person name="Zhang X."/>
            <person name="Ozersky P."/>
            <person name="Wilson R.K."/>
            <person name="Sternberg P.W."/>
            <person name="Gasser R.B."/>
            <person name="Mitreva M."/>
        </authorList>
    </citation>
    <scope>NUCLEOTIDE SEQUENCE [LARGE SCALE GENOMIC DNA]</scope>
    <source>
        <strain evidence="4">HannoverDv2000</strain>
    </source>
</reference>
<dbReference type="SUPFAM" id="SSF48452">
    <property type="entry name" value="TPR-like"/>
    <property type="match status" value="1"/>
</dbReference>
<proteinExistence type="predicted"/>
<accession>A0A0D8Y7E5</accession>
<organism evidence="3 4">
    <name type="scientific">Dictyocaulus viviparus</name>
    <name type="common">Bovine lungworm</name>
    <dbReference type="NCBI Taxonomy" id="29172"/>
    <lineage>
        <taxon>Eukaryota</taxon>
        <taxon>Metazoa</taxon>
        <taxon>Ecdysozoa</taxon>
        <taxon>Nematoda</taxon>
        <taxon>Chromadorea</taxon>
        <taxon>Rhabditida</taxon>
        <taxon>Rhabditina</taxon>
        <taxon>Rhabditomorpha</taxon>
        <taxon>Strongyloidea</taxon>
        <taxon>Metastrongylidae</taxon>
        <taxon>Dictyocaulus</taxon>
    </lineage>
</organism>
<gene>
    <name evidence="3" type="ORF">DICVIV_01116</name>
</gene>
<dbReference type="GO" id="GO:0051301">
    <property type="term" value="P:cell division"/>
    <property type="evidence" value="ECO:0007669"/>
    <property type="project" value="TreeGrafter"/>
</dbReference>
<protein>
    <submittedName>
        <fullName evidence="3">Tetratricopeptide repeat protein</fullName>
    </submittedName>
</protein>
<name>A0A0D8Y7E5_DICVI</name>
<evidence type="ECO:0000313" key="4">
    <source>
        <dbReference type="Proteomes" id="UP000053766"/>
    </source>
</evidence>
<dbReference type="InterPro" id="IPR019734">
    <property type="entry name" value="TPR_rpt"/>
</dbReference>